<dbReference type="Proteomes" id="UP000327478">
    <property type="component" value="Chromosome"/>
</dbReference>
<dbReference type="GO" id="GO:0016034">
    <property type="term" value="F:maleylacetoacetate isomerase activity"/>
    <property type="evidence" value="ECO:0007669"/>
    <property type="project" value="UniProtKB-EC"/>
</dbReference>
<evidence type="ECO:0000259" key="3">
    <source>
        <dbReference type="PROSITE" id="PS50405"/>
    </source>
</evidence>
<dbReference type="Gene3D" id="3.40.30.10">
    <property type="entry name" value="Glutaredoxin"/>
    <property type="match status" value="1"/>
</dbReference>
<dbReference type="InterPro" id="IPR036282">
    <property type="entry name" value="Glutathione-S-Trfase_C_sf"/>
</dbReference>
<dbReference type="GO" id="GO:0005737">
    <property type="term" value="C:cytoplasm"/>
    <property type="evidence" value="ECO:0007669"/>
    <property type="project" value="InterPro"/>
</dbReference>
<evidence type="ECO:0000313" key="7">
    <source>
        <dbReference type="Proteomes" id="UP000480556"/>
    </source>
</evidence>
<dbReference type="SUPFAM" id="SSF47616">
    <property type="entry name" value="GST C-terminal domain-like"/>
    <property type="match status" value="1"/>
</dbReference>
<dbReference type="SFLD" id="SFLDS00019">
    <property type="entry name" value="Glutathione_Transferase_(cytos"/>
    <property type="match status" value="1"/>
</dbReference>
<dbReference type="FunFam" id="1.20.1050.10:FF:000017">
    <property type="entry name" value="Maleylacetoacetate isomerase"/>
    <property type="match status" value="1"/>
</dbReference>
<dbReference type="GO" id="GO:0006749">
    <property type="term" value="P:glutathione metabolic process"/>
    <property type="evidence" value="ECO:0007669"/>
    <property type="project" value="TreeGrafter"/>
</dbReference>
<dbReference type="InterPro" id="IPR004045">
    <property type="entry name" value="Glutathione_S-Trfase_N"/>
</dbReference>
<dbReference type="GO" id="GO:0006559">
    <property type="term" value="P:L-phenylalanine catabolic process"/>
    <property type="evidence" value="ECO:0007669"/>
    <property type="project" value="TreeGrafter"/>
</dbReference>
<dbReference type="EMBL" id="CP045650">
    <property type="protein sequence ID" value="QGA10494.1"/>
    <property type="molecule type" value="Genomic_DNA"/>
</dbReference>
<evidence type="ECO:0000259" key="2">
    <source>
        <dbReference type="PROSITE" id="PS50404"/>
    </source>
</evidence>
<dbReference type="InterPro" id="IPR036249">
    <property type="entry name" value="Thioredoxin-like_sf"/>
</dbReference>
<dbReference type="Pfam" id="PF02798">
    <property type="entry name" value="GST_N"/>
    <property type="match status" value="1"/>
</dbReference>
<organism evidence="4 7">
    <name type="scientific">Acinetobacter wanghuae</name>
    <dbReference type="NCBI Taxonomy" id="2662362"/>
    <lineage>
        <taxon>Bacteria</taxon>
        <taxon>Pseudomonadati</taxon>
        <taxon>Pseudomonadota</taxon>
        <taxon>Gammaproteobacteria</taxon>
        <taxon>Moraxellales</taxon>
        <taxon>Moraxellaceae</taxon>
        <taxon>Acinetobacter</taxon>
    </lineage>
</organism>
<dbReference type="InterPro" id="IPR005955">
    <property type="entry name" value="GST_Zeta"/>
</dbReference>
<dbReference type="SFLD" id="SFLDG00358">
    <property type="entry name" value="Main_(cytGST)"/>
    <property type="match status" value="1"/>
</dbReference>
<dbReference type="RefSeq" id="WP_153370894.1">
    <property type="nucleotide sequence ID" value="NZ_CP045650.1"/>
</dbReference>
<evidence type="ECO:0000313" key="4">
    <source>
        <dbReference type="EMBL" id="MQW92249.1"/>
    </source>
</evidence>
<dbReference type="CDD" id="cd03042">
    <property type="entry name" value="GST_N_Zeta"/>
    <property type="match status" value="1"/>
</dbReference>
<dbReference type="InterPro" id="IPR034330">
    <property type="entry name" value="GST_Zeta_C"/>
</dbReference>
<dbReference type="Gene3D" id="1.20.1050.10">
    <property type="match status" value="1"/>
</dbReference>
<evidence type="ECO:0000313" key="5">
    <source>
        <dbReference type="EMBL" id="QGA10494.1"/>
    </source>
</evidence>
<comment type="similarity">
    <text evidence="1">Belongs to the GST superfamily. Zeta family.</text>
</comment>
<dbReference type="NCBIfam" id="TIGR01262">
    <property type="entry name" value="maiA"/>
    <property type="match status" value="1"/>
</dbReference>
<sequence length="212" mass="23889">MKMYGFFRSGTSHRLRIALNLKGLSYEQVSVSLAKNQHHEDVFKALNPQGFVPVLETEQGVLTQSPAILEWLEEVYPETALLPEGAFEKARVRALAALVGCDIHPINNKRVLEYLRKNLQQDETHVLAWCAEWISKGFAALETILAKDTTRENFCYGNTATLADVYLIPQVYSAKRFNVDLSAYPTIVSIYEHCMQLPAFQQADPAQQSDAI</sequence>
<dbReference type="SUPFAM" id="SSF52833">
    <property type="entry name" value="Thioredoxin-like"/>
    <property type="match status" value="1"/>
</dbReference>
<dbReference type="InterPro" id="IPR010987">
    <property type="entry name" value="Glutathione-S-Trfase_C-like"/>
</dbReference>
<name>A0A5Q0P152_9GAMM</name>
<gene>
    <name evidence="4" type="primary">maiA</name>
    <name evidence="5" type="ORF">GFH30_03360</name>
    <name evidence="4" type="ORF">GHJ48_07570</name>
</gene>
<evidence type="ECO:0000256" key="1">
    <source>
        <dbReference type="ARBA" id="ARBA00010007"/>
    </source>
</evidence>
<keyword evidence="6" id="KW-1185">Reference proteome</keyword>
<dbReference type="InterPro" id="IPR034333">
    <property type="entry name" value="GST_Zeta_N"/>
</dbReference>
<dbReference type="Proteomes" id="UP000480556">
    <property type="component" value="Unassembled WGS sequence"/>
</dbReference>
<proteinExistence type="inferred from homology"/>
<dbReference type="AlphaFoldDB" id="A0A5Q0P152"/>
<feature type="domain" description="GST N-terminal" evidence="2">
    <location>
        <begin position="1"/>
        <end position="80"/>
    </location>
</feature>
<dbReference type="PROSITE" id="PS50405">
    <property type="entry name" value="GST_CTER"/>
    <property type="match status" value="1"/>
</dbReference>
<accession>A0A5Q0P152</accession>
<evidence type="ECO:0000313" key="6">
    <source>
        <dbReference type="Proteomes" id="UP000327478"/>
    </source>
</evidence>
<dbReference type="CDD" id="cd03191">
    <property type="entry name" value="GST_C_Zeta"/>
    <property type="match status" value="1"/>
</dbReference>
<dbReference type="InterPro" id="IPR040079">
    <property type="entry name" value="Glutathione_S-Trfase"/>
</dbReference>
<protein>
    <submittedName>
        <fullName evidence="4">Maleylacetoacetate isomerase</fullName>
        <ecNumber evidence="4">5.2.1.2</ecNumber>
    </submittedName>
</protein>
<keyword evidence="4" id="KW-0413">Isomerase</keyword>
<reference evidence="6 7" key="1">
    <citation type="submission" date="2019-10" db="EMBL/GenBank/DDBJ databases">
        <authorList>
            <person name="Dong K."/>
        </authorList>
    </citation>
    <scope>NUCLEOTIDE SEQUENCE [LARGE SCALE GENOMIC DNA]</scope>
    <source>
        <strain evidence="5">Dk386</strain>
        <strain evidence="6">dk386</strain>
        <strain evidence="4">Dk771</strain>
        <strain evidence="7">dk771</strain>
    </source>
</reference>
<dbReference type="EC" id="5.2.1.2" evidence="4"/>
<dbReference type="PANTHER" id="PTHR42673:SF21">
    <property type="entry name" value="GLUTATHIONE S-TRANSFERASE YFCF"/>
    <property type="match status" value="1"/>
</dbReference>
<dbReference type="GO" id="GO:0004364">
    <property type="term" value="F:glutathione transferase activity"/>
    <property type="evidence" value="ECO:0007669"/>
    <property type="project" value="TreeGrafter"/>
</dbReference>
<dbReference type="EMBL" id="WITK01000011">
    <property type="protein sequence ID" value="MQW92249.1"/>
    <property type="molecule type" value="Genomic_DNA"/>
</dbReference>
<dbReference type="PROSITE" id="PS50404">
    <property type="entry name" value="GST_NTER"/>
    <property type="match status" value="1"/>
</dbReference>
<dbReference type="PANTHER" id="PTHR42673">
    <property type="entry name" value="MALEYLACETOACETATE ISOMERASE"/>
    <property type="match status" value="1"/>
</dbReference>
<feature type="domain" description="GST C-terminal" evidence="3">
    <location>
        <begin position="85"/>
        <end position="212"/>
    </location>
</feature>